<dbReference type="PANTHER" id="PTHR24148:SF64">
    <property type="entry name" value="HETEROKARYON INCOMPATIBILITY DOMAIN-CONTAINING PROTEIN"/>
    <property type="match status" value="1"/>
</dbReference>
<feature type="domain" description="Heterokaryon incompatibility" evidence="1">
    <location>
        <begin position="30"/>
        <end position="186"/>
    </location>
</feature>
<evidence type="ECO:0000259" key="1">
    <source>
        <dbReference type="Pfam" id="PF06985"/>
    </source>
</evidence>
<evidence type="ECO:0000313" key="2">
    <source>
        <dbReference type="EMBL" id="KAF7722204.1"/>
    </source>
</evidence>
<dbReference type="AlphaFoldDB" id="A0A8H7EL25"/>
<keyword evidence="3" id="KW-1185">Reference proteome</keyword>
<name>A0A8H7EL25_9FUNG</name>
<dbReference type="InterPro" id="IPR052895">
    <property type="entry name" value="HetReg/Transcr_Mod"/>
</dbReference>
<protein>
    <recommendedName>
        <fullName evidence="1">Heterokaryon incompatibility domain-containing protein</fullName>
    </recommendedName>
</protein>
<organism evidence="2 3">
    <name type="scientific">Apophysomyces ossiformis</name>
    <dbReference type="NCBI Taxonomy" id="679940"/>
    <lineage>
        <taxon>Eukaryota</taxon>
        <taxon>Fungi</taxon>
        <taxon>Fungi incertae sedis</taxon>
        <taxon>Mucoromycota</taxon>
        <taxon>Mucoromycotina</taxon>
        <taxon>Mucoromycetes</taxon>
        <taxon>Mucorales</taxon>
        <taxon>Mucorineae</taxon>
        <taxon>Mucoraceae</taxon>
        <taxon>Apophysomyces</taxon>
    </lineage>
</organism>
<reference evidence="2" key="1">
    <citation type="submission" date="2020-01" db="EMBL/GenBank/DDBJ databases">
        <title>Genome Sequencing of Three Apophysomyces-Like Fungal Strains Confirms a Novel Fungal Genus in the Mucoromycota with divergent Burkholderia-like Endosymbiotic Bacteria.</title>
        <authorList>
            <person name="Stajich J.E."/>
            <person name="Macias A.M."/>
            <person name="Carter-House D."/>
            <person name="Lovett B."/>
            <person name="Kasson L.R."/>
            <person name="Berry K."/>
            <person name="Grigoriev I."/>
            <person name="Chang Y."/>
            <person name="Spatafora J."/>
            <person name="Kasson M.T."/>
        </authorList>
    </citation>
    <scope>NUCLEOTIDE SEQUENCE</scope>
    <source>
        <strain evidence="2">NRRL A-21654</strain>
    </source>
</reference>
<evidence type="ECO:0000313" key="3">
    <source>
        <dbReference type="Proteomes" id="UP000605846"/>
    </source>
</evidence>
<proteinExistence type="predicted"/>
<comment type="caution">
    <text evidence="2">The sequence shown here is derived from an EMBL/GenBank/DDBJ whole genome shotgun (WGS) entry which is preliminary data.</text>
</comment>
<dbReference type="PANTHER" id="PTHR24148">
    <property type="entry name" value="ANKYRIN REPEAT DOMAIN-CONTAINING PROTEIN 39 HOMOLOG-RELATED"/>
    <property type="match status" value="1"/>
</dbReference>
<dbReference type="Proteomes" id="UP000605846">
    <property type="component" value="Unassembled WGS sequence"/>
</dbReference>
<feature type="non-terminal residue" evidence="2">
    <location>
        <position position="302"/>
    </location>
</feature>
<dbReference type="OrthoDB" id="5071163at2759"/>
<gene>
    <name evidence="2" type="ORF">EC973_003558</name>
</gene>
<dbReference type="Pfam" id="PF06985">
    <property type="entry name" value="HET"/>
    <property type="match status" value="1"/>
</dbReference>
<sequence length="302" mass="35248">MSEIVLLETESEFDNIKCISIPFDDSVPEYYAISYRWGVHPEWKAQTPNYTASITSVSQGNLIKLCKLYRSKIRYLWIDVICINQADKFHRKMAIKNMDNIYRRAKRIVAVPDLCYCDQNPHPIRLVKEEILCAVKDIWSRQMELFPYGYRKYLGDDHEDLLSSKGAIFIYQIVQDWASRCWVISERTIGVNGKKMDMIIISANVDIPYLLCESFFGIDWYGIVFGRDLITTIIYCKSTKYIDRLFAIFPHTIYKDLVPKLVDENRTIDNMTDLKKTLLDIVDCHDKLTLLYIVVADGGYQP</sequence>
<dbReference type="InterPro" id="IPR010730">
    <property type="entry name" value="HET"/>
</dbReference>
<accession>A0A8H7EL25</accession>
<dbReference type="EMBL" id="JABAYA010000208">
    <property type="protein sequence ID" value="KAF7722204.1"/>
    <property type="molecule type" value="Genomic_DNA"/>
</dbReference>